<evidence type="ECO:0000313" key="2">
    <source>
        <dbReference type="Proteomes" id="UP000522262"/>
    </source>
</evidence>
<gene>
    <name evidence="1" type="ORF">FMEXI_6892</name>
</gene>
<evidence type="ECO:0000313" key="1">
    <source>
        <dbReference type="EMBL" id="KAF5543833.1"/>
    </source>
</evidence>
<keyword evidence="2" id="KW-1185">Reference proteome</keyword>
<sequence>MLLSPHPIQISCGFETMPWNAQIGLIVNKESATLPGYDHFSIPANHKDMTKFSSSDDIGFCRVSNVLRRWVREIDQTDETDGMPQVFVDTFSELVTKGMDWDEWLQQRKSENPSYLKTTHGDLMDNTYTATSNIVRWRIQGGLTIWEVDEELHRQDVQWTSFRNLNHGPLSEFVATIHLGHVISRTAQQWHGAGLLLRAADNDETVLAFIFTGQTRGASVVRVPPNRLIGQQDTIFTEYSVPCLQEPDRWPEERDKIRLGCFMEVSKRKSASVMWRISEHPNGISKRTQDFCEKVPELRNGIKDVGISCDVDEIP</sequence>
<dbReference type="AlphaFoldDB" id="A0A8H5MX22"/>
<proteinExistence type="predicted"/>
<organism evidence="1 2">
    <name type="scientific">Fusarium mexicanum</name>
    <dbReference type="NCBI Taxonomy" id="751941"/>
    <lineage>
        <taxon>Eukaryota</taxon>
        <taxon>Fungi</taxon>
        <taxon>Dikarya</taxon>
        <taxon>Ascomycota</taxon>
        <taxon>Pezizomycotina</taxon>
        <taxon>Sordariomycetes</taxon>
        <taxon>Hypocreomycetidae</taxon>
        <taxon>Hypocreales</taxon>
        <taxon>Nectriaceae</taxon>
        <taxon>Fusarium</taxon>
        <taxon>Fusarium fujikuroi species complex</taxon>
    </lineage>
</organism>
<accession>A0A8H5MX22</accession>
<reference evidence="1 2" key="1">
    <citation type="submission" date="2020-05" db="EMBL/GenBank/DDBJ databases">
        <title>Identification and distribution of gene clusters putatively required for synthesis of sphingolipid metabolism inhibitors in phylogenetically diverse species of the filamentous fungus Fusarium.</title>
        <authorList>
            <person name="Kim H.-S."/>
            <person name="Busman M."/>
            <person name="Brown D.W."/>
            <person name="Divon H."/>
            <person name="Uhlig S."/>
            <person name="Proctor R.H."/>
        </authorList>
    </citation>
    <scope>NUCLEOTIDE SEQUENCE [LARGE SCALE GENOMIC DNA]</scope>
    <source>
        <strain evidence="1 2">NRRL 53147</strain>
    </source>
</reference>
<dbReference type="EMBL" id="JAAOAM010000146">
    <property type="protein sequence ID" value="KAF5543833.1"/>
    <property type="molecule type" value="Genomic_DNA"/>
</dbReference>
<protein>
    <submittedName>
        <fullName evidence="1">SesB-related regulatory</fullName>
    </submittedName>
</protein>
<comment type="caution">
    <text evidence="1">The sequence shown here is derived from an EMBL/GenBank/DDBJ whole genome shotgun (WGS) entry which is preliminary data.</text>
</comment>
<name>A0A8H5MX22_9HYPO</name>
<dbReference type="Proteomes" id="UP000522262">
    <property type="component" value="Unassembled WGS sequence"/>
</dbReference>